<name>A0A354YX67_9FIRM</name>
<feature type="domain" description="Helicase ATP-binding" evidence="5">
    <location>
        <begin position="38"/>
        <end position="185"/>
    </location>
</feature>
<evidence type="ECO:0000256" key="3">
    <source>
        <dbReference type="ARBA" id="ARBA00022747"/>
    </source>
</evidence>
<keyword evidence="3" id="KW-0680">Restriction system</keyword>
<comment type="caution">
    <text evidence="6">The sequence shown here is derived from an EMBL/GenBank/DDBJ whole genome shotgun (WGS) entry which is preliminary data.</text>
</comment>
<keyword evidence="6" id="KW-0547">Nucleotide-binding</keyword>
<proteinExistence type="predicted"/>
<keyword evidence="1" id="KW-0489">Methyltransferase</keyword>
<dbReference type="AlphaFoldDB" id="A0A354YX67"/>
<dbReference type="GO" id="GO:0016787">
    <property type="term" value="F:hydrolase activity"/>
    <property type="evidence" value="ECO:0007669"/>
    <property type="project" value="UniProtKB-KW"/>
</dbReference>
<dbReference type="InterPro" id="IPR001091">
    <property type="entry name" value="RM_Methyltransferase"/>
</dbReference>
<evidence type="ECO:0000256" key="4">
    <source>
        <dbReference type="ARBA" id="ARBA00022801"/>
    </source>
</evidence>
<dbReference type="PRINTS" id="PR00508">
    <property type="entry name" value="S21N4MTFRASE"/>
</dbReference>
<dbReference type="PROSITE" id="PS51192">
    <property type="entry name" value="HELICASE_ATP_BIND_1"/>
    <property type="match status" value="1"/>
</dbReference>
<dbReference type="SMART" id="SM00487">
    <property type="entry name" value="DEXDc"/>
    <property type="match status" value="1"/>
</dbReference>
<dbReference type="GO" id="GO:0006281">
    <property type="term" value="P:DNA repair"/>
    <property type="evidence" value="ECO:0007669"/>
    <property type="project" value="TreeGrafter"/>
</dbReference>
<organism evidence="6 7">
    <name type="scientific">Syntrophomonas wolfei</name>
    <dbReference type="NCBI Taxonomy" id="863"/>
    <lineage>
        <taxon>Bacteria</taxon>
        <taxon>Bacillati</taxon>
        <taxon>Bacillota</taxon>
        <taxon>Clostridia</taxon>
        <taxon>Eubacteriales</taxon>
        <taxon>Syntrophomonadaceae</taxon>
        <taxon>Syntrophomonas</taxon>
    </lineage>
</organism>
<dbReference type="SUPFAM" id="SSF52540">
    <property type="entry name" value="P-loop containing nucleoside triphosphate hydrolases"/>
    <property type="match status" value="2"/>
</dbReference>
<dbReference type="InterPro" id="IPR027417">
    <property type="entry name" value="P-loop_NTPase"/>
</dbReference>
<evidence type="ECO:0000256" key="2">
    <source>
        <dbReference type="ARBA" id="ARBA00022679"/>
    </source>
</evidence>
<dbReference type="PANTHER" id="PTHR45766">
    <property type="entry name" value="DNA ANNEALING HELICASE AND ENDONUCLEASE ZRANB3 FAMILY MEMBER"/>
    <property type="match status" value="1"/>
</dbReference>
<evidence type="ECO:0000313" key="6">
    <source>
        <dbReference type="EMBL" id="HBK53804.1"/>
    </source>
</evidence>
<keyword evidence="2" id="KW-0808">Transferase</keyword>
<sequence length="726" mass="84460">MDYQEFLESKRIVHQSKGLNIPRDELSPLLFPWQGDVTEWGLSKGKAAIFADCGLGKTPMQLEWAKEVHQHTRQDVLVLAPLAVAQQTAREAEKFDIPVNLCRDHQDVKHGINITNYERLDKFNPRYFGGVVLDESSILKSYMGKAKRAILNTFRGMPYKLACTATPSPNDNTELLNHAEFLDVMTSGEALTLWFINDTQKAQNMRLKHHAVNDFWQWVSSWAISFSKPSDLGYPDDDFILPPLNLHEVIIPVDQRDLTGEKLFRDIEMNATAFHHEKRLTTNARAQATAEMARAYNDQVLIWCDTNYEADELRRLIPEAVEVRGSDSIDHKEQAALDFVDGKFRVLISKPSIFGYGLNFQHCHRSIFCGMNYSFEMFYQAVRRLWRFGQAYPVDVHLVLGETEKHILETVKTKQALYKEMKLNMVTAMIANHHKSRQGVKYRMDYTRKEEKGKSWTAVCGDCVEEIRKVPDNSVHFPIFSPPFSNLYIYSDSYRDMGNVKNHKEFFRNFEYLVPELYRITVPGRLCAVHCKNLQRFKSRDGAAGIYDFRGDVIRSMEKFGWQYHSEVCIWTDPVREMQRTKTHGLLYKQLRKDASYSRQGMAEYLVVFRKWPDDYQDPEPVTHTKDDFPLELWQRYASPVWFDIQRTDVLNAAIAREDEDEKHLAPLQLGVIERAIELWTNPGDIVFSPYMGVGSEVYQAVKMGRRGYGIELKDQYWTWAVRYLR</sequence>
<keyword evidence="6" id="KW-0067">ATP-binding</keyword>
<gene>
    <name evidence="6" type="ORF">DDZ44_07710</name>
</gene>
<keyword evidence="6" id="KW-0347">Helicase</keyword>
<dbReference type="SUPFAM" id="SSF53335">
    <property type="entry name" value="S-adenosyl-L-methionine-dependent methyltransferases"/>
    <property type="match status" value="1"/>
</dbReference>
<evidence type="ECO:0000259" key="5">
    <source>
        <dbReference type="PROSITE" id="PS51192"/>
    </source>
</evidence>
<dbReference type="EMBL" id="DNZF01000170">
    <property type="protein sequence ID" value="HBK53804.1"/>
    <property type="molecule type" value="Genomic_DNA"/>
</dbReference>
<evidence type="ECO:0000256" key="1">
    <source>
        <dbReference type="ARBA" id="ARBA00022603"/>
    </source>
</evidence>
<accession>A0A354YX67</accession>
<dbReference type="Pfam" id="PF00271">
    <property type="entry name" value="Helicase_C"/>
    <property type="match status" value="1"/>
</dbReference>
<dbReference type="Proteomes" id="UP000263273">
    <property type="component" value="Unassembled WGS sequence"/>
</dbReference>
<dbReference type="GO" id="GO:0004386">
    <property type="term" value="F:helicase activity"/>
    <property type="evidence" value="ECO:0007669"/>
    <property type="project" value="UniProtKB-KW"/>
</dbReference>
<dbReference type="GO" id="GO:0032259">
    <property type="term" value="P:methylation"/>
    <property type="evidence" value="ECO:0007669"/>
    <property type="project" value="UniProtKB-KW"/>
</dbReference>
<keyword evidence="4" id="KW-0378">Hydrolase</keyword>
<dbReference type="Gene3D" id="3.40.50.150">
    <property type="entry name" value="Vaccinia Virus protein VP39"/>
    <property type="match status" value="1"/>
</dbReference>
<protein>
    <submittedName>
        <fullName evidence="6">Helicase</fullName>
    </submittedName>
</protein>
<dbReference type="InterPro" id="IPR014001">
    <property type="entry name" value="Helicase_ATP-bd"/>
</dbReference>
<dbReference type="InterPro" id="IPR001650">
    <property type="entry name" value="Helicase_C-like"/>
</dbReference>
<dbReference type="Pfam" id="PF01555">
    <property type="entry name" value="N6_N4_Mtase"/>
    <property type="match status" value="1"/>
</dbReference>
<dbReference type="PANTHER" id="PTHR45766:SF6">
    <property type="entry name" value="SWI_SNF-RELATED MATRIX-ASSOCIATED ACTIN-DEPENDENT REGULATOR OF CHROMATIN SUBFAMILY A-LIKE PROTEIN 1"/>
    <property type="match status" value="1"/>
</dbReference>
<evidence type="ECO:0000313" key="7">
    <source>
        <dbReference type="Proteomes" id="UP000263273"/>
    </source>
</evidence>
<dbReference type="GO" id="GO:0008170">
    <property type="term" value="F:N-methyltransferase activity"/>
    <property type="evidence" value="ECO:0007669"/>
    <property type="project" value="InterPro"/>
</dbReference>
<dbReference type="GO" id="GO:0009307">
    <property type="term" value="P:DNA restriction-modification system"/>
    <property type="evidence" value="ECO:0007669"/>
    <property type="project" value="UniProtKB-KW"/>
</dbReference>
<dbReference type="InterPro" id="IPR029063">
    <property type="entry name" value="SAM-dependent_MTases_sf"/>
</dbReference>
<dbReference type="GO" id="GO:0031297">
    <property type="term" value="P:replication fork processing"/>
    <property type="evidence" value="ECO:0007669"/>
    <property type="project" value="TreeGrafter"/>
</dbReference>
<dbReference type="GO" id="GO:0003677">
    <property type="term" value="F:DNA binding"/>
    <property type="evidence" value="ECO:0007669"/>
    <property type="project" value="InterPro"/>
</dbReference>
<reference evidence="6 7" key="1">
    <citation type="journal article" date="2018" name="Nat. Biotechnol.">
        <title>A standardized bacterial taxonomy based on genome phylogeny substantially revises the tree of life.</title>
        <authorList>
            <person name="Parks D.H."/>
            <person name="Chuvochina M."/>
            <person name="Waite D.W."/>
            <person name="Rinke C."/>
            <person name="Skarshewski A."/>
            <person name="Chaumeil P.A."/>
            <person name="Hugenholtz P."/>
        </authorList>
    </citation>
    <scope>NUCLEOTIDE SEQUENCE [LARGE SCALE GENOMIC DNA]</scope>
    <source>
        <strain evidence="6">UBA10948</strain>
    </source>
</reference>
<dbReference type="Gene3D" id="3.40.50.300">
    <property type="entry name" value="P-loop containing nucleotide triphosphate hydrolases"/>
    <property type="match status" value="2"/>
</dbReference>
<dbReference type="InterPro" id="IPR002941">
    <property type="entry name" value="DNA_methylase_N4/N6"/>
</dbReference>